<dbReference type="InterPro" id="IPR025662">
    <property type="entry name" value="Sigma_54_int_dom_ATP-bd_1"/>
</dbReference>
<dbReference type="FunFam" id="3.40.50.300:FF:000006">
    <property type="entry name" value="DNA-binding transcriptional regulator NtrC"/>
    <property type="match status" value="1"/>
</dbReference>
<dbReference type="Gene3D" id="3.40.50.300">
    <property type="entry name" value="P-loop containing nucleotide triphosphate hydrolases"/>
    <property type="match status" value="1"/>
</dbReference>
<evidence type="ECO:0000256" key="1">
    <source>
        <dbReference type="ARBA" id="ARBA00022741"/>
    </source>
</evidence>
<dbReference type="Pfam" id="PF02954">
    <property type="entry name" value="HTH_8"/>
    <property type="match status" value="1"/>
</dbReference>
<feature type="domain" description="Sigma-54 factor interaction" evidence="5">
    <location>
        <begin position="86"/>
        <end position="316"/>
    </location>
</feature>
<sequence>GKNISEIVPEIKIKPVLKEKESVLGDLEKIKDLYVVIDCVPIFVKNEVVGAVATIQPLADLQSTEQKARKKLYMKGHVAKYTFADIIGNSKIMRETVAKALKFASTNSTILITGETGTGKERFAQSIHNASQQRTGPFVAINCSTLPESLLESELFGYEEGAFTGAKRGGKPGLFELAHRGTIFLDEIAELPLALQARLLRVIQEREVMRIGDDKVIPVMVRIIAATNRDIDKLVKQGRFRQDLYYRLNVLYLHISPLRERKEDIMVLTDYFCRNFTNSSNYKHLMVSPEAKRIFLSYKWPGNVRELFNLMERICVLTKGLRVSQQTFINHISEEISKENVLEFPSTEVTLKGTLKEMERQIMEKIIDSEGRSKSDIAKRLGISRTTLWRKIKKPSN</sequence>
<dbReference type="SUPFAM" id="SSF52540">
    <property type="entry name" value="P-loop containing nucleoside triphosphate hydrolases"/>
    <property type="match status" value="1"/>
</dbReference>
<dbReference type="InterPro" id="IPR025944">
    <property type="entry name" value="Sigma_54_int_dom_CS"/>
</dbReference>
<dbReference type="PROSITE" id="PS00688">
    <property type="entry name" value="SIGMA54_INTERACT_3"/>
    <property type="match status" value="1"/>
</dbReference>
<reference evidence="6" key="1">
    <citation type="journal article" date="2014" name="Front. Microbiol.">
        <title>High frequency of phylogenetically diverse reductive dehalogenase-homologous genes in deep subseafloor sedimentary metagenomes.</title>
        <authorList>
            <person name="Kawai M."/>
            <person name="Futagami T."/>
            <person name="Toyoda A."/>
            <person name="Takaki Y."/>
            <person name="Nishi S."/>
            <person name="Hori S."/>
            <person name="Arai W."/>
            <person name="Tsubouchi T."/>
            <person name="Morono Y."/>
            <person name="Uchiyama I."/>
            <person name="Ito T."/>
            <person name="Fujiyama A."/>
            <person name="Inagaki F."/>
            <person name="Takami H."/>
        </authorList>
    </citation>
    <scope>NUCLEOTIDE SEQUENCE</scope>
    <source>
        <strain evidence="6">Expedition CK06-06</strain>
    </source>
</reference>
<organism evidence="6">
    <name type="scientific">marine sediment metagenome</name>
    <dbReference type="NCBI Taxonomy" id="412755"/>
    <lineage>
        <taxon>unclassified sequences</taxon>
        <taxon>metagenomes</taxon>
        <taxon>ecological metagenomes</taxon>
    </lineage>
</organism>
<dbReference type="PANTHER" id="PTHR32071">
    <property type="entry name" value="TRANSCRIPTIONAL REGULATORY PROTEIN"/>
    <property type="match status" value="1"/>
</dbReference>
<dbReference type="SUPFAM" id="SSF46689">
    <property type="entry name" value="Homeodomain-like"/>
    <property type="match status" value="1"/>
</dbReference>
<dbReference type="InterPro" id="IPR003593">
    <property type="entry name" value="AAA+_ATPase"/>
</dbReference>
<evidence type="ECO:0000256" key="4">
    <source>
        <dbReference type="ARBA" id="ARBA00023163"/>
    </source>
</evidence>
<name>X0TBR6_9ZZZZ</name>
<dbReference type="Gene3D" id="1.10.8.60">
    <property type="match status" value="1"/>
</dbReference>
<evidence type="ECO:0000313" key="6">
    <source>
        <dbReference type="EMBL" id="GAF84776.1"/>
    </source>
</evidence>
<evidence type="ECO:0000259" key="5">
    <source>
        <dbReference type="PROSITE" id="PS50045"/>
    </source>
</evidence>
<dbReference type="InterPro" id="IPR058031">
    <property type="entry name" value="AAA_lid_NorR"/>
</dbReference>
<dbReference type="InterPro" id="IPR002078">
    <property type="entry name" value="Sigma_54_int"/>
</dbReference>
<dbReference type="Gene3D" id="1.10.10.60">
    <property type="entry name" value="Homeodomain-like"/>
    <property type="match status" value="1"/>
</dbReference>
<protein>
    <recommendedName>
        <fullName evidence="5">Sigma-54 factor interaction domain-containing protein</fullName>
    </recommendedName>
</protein>
<accession>X0TBR6</accession>
<dbReference type="InterPro" id="IPR027417">
    <property type="entry name" value="P-loop_NTPase"/>
</dbReference>
<dbReference type="CDD" id="cd00009">
    <property type="entry name" value="AAA"/>
    <property type="match status" value="1"/>
</dbReference>
<keyword evidence="2" id="KW-0067">ATP-binding</keyword>
<dbReference type="Pfam" id="PF25601">
    <property type="entry name" value="AAA_lid_14"/>
    <property type="match status" value="1"/>
</dbReference>
<dbReference type="PROSITE" id="PS50045">
    <property type="entry name" value="SIGMA54_INTERACT_4"/>
    <property type="match status" value="1"/>
</dbReference>
<dbReference type="GO" id="GO:0005524">
    <property type="term" value="F:ATP binding"/>
    <property type="evidence" value="ECO:0007669"/>
    <property type="project" value="UniProtKB-KW"/>
</dbReference>
<dbReference type="SMART" id="SM00382">
    <property type="entry name" value="AAA"/>
    <property type="match status" value="1"/>
</dbReference>
<dbReference type="InterPro" id="IPR002197">
    <property type="entry name" value="HTH_Fis"/>
</dbReference>
<dbReference type="GO" id="GO:0043565">
    <property type="term" value="F:sequence-specific DNA binding"/>
    <property type="evidence" value="ECO:0007669"/>
    <property type="project" value="InterPro"/>
</dbReference>
<proteinExistence type="predicted"/>
<gene>
    <name evidence="6" type="ORF">S01H1_04521</name>
</gene>
<dbReference type="PANTHER" id="PTHR32071:SF57">
    <property type="entry name" value="C4-DICARBOXYLATE TRANSPORT TRANSCRIPTIONAL REGULATORY PROTEIN DCTD"/>
    <property type="match status" value="1"/>
</dbReference>
<keyword evidence="3" id="KW-0805">Transcription regulation</keyword>
<dbReference type="GO" id="GO:0006355">
    <property type="term" value="P:regulation of DNA-templated transcription"/>
    <property type="evidence" value="ECO:0007669"/>
    <property type="project" value="InterPro"/>
</dbReference>
<dbReference type="AlphaFoldDB" id="X0TBR6"/>
<evidence type="ECO:0000256" key="3">
    <source>
        <dbReference type="ARBA" id="ARBA00023015"/>
    </source>
</evidence>
<keyword evidence="4" id="KW-0804">Transcription</keyword>
<evidence type="ECO:0000256" key="2">
    <source>
        <dbReference type="ARBA" id="ARBA00022840"/>
    </source>
</evidence>
<dbReference type="InterPro" id="IPR009057">
    <property type="entry name" value="Homeodomain-like_sf"/>
</dbReference>
<dbReference type="EMBL" id="BARS01002384">
    <property type="protein sequence ID" value="GAF84776.1"/>
    <property type="molecule type" value="Genomic_DNA"/>
</dbReference>
<comment type="caution">
    <text evidence="6">The sequence shown here is derived from an EMBL/GenBank/DDBJ whole genome shotgun (WGS) entry which is preliminary data.</text>
</comment>
<feature type="non-terminal residue" evidence="6">
    <location>
        <position position="1"/>
    </location>
</feature>
<dbReference type="Pfam" id="PF00158">
    <property type="entry name" value="Sigma54_activat"/>
    <property type="match status" value="1"/>
</dbReference>
<dbReference type="PROSITE" id="PS00675">
    <property type="entry name" value="SIGMA54_INTERACT_1"/>
    <property type="match status" value="1"/>
</dbReference>
<keyword evidence="1" id="KW-0547">Nucleotide-binding</keyword>